<dbReference type="RefSeq" id="WP_104968609.1">
    <property type="nucleotide sequence ID" value="NZ_CP025536.1"/>
</dbReference>
<reference evidence="2 3" key="1">
    <citation type="submission" date="2017-12" db="EMBL/GenBank/DDBJ databases">
        <authorList>
            <person name="Hurst M.R.H."/>
        </authorList>
    </citation>
    <scope>NUCLEOTIDE SEQUENCE [LARGE SCALE GENOMIC DNA]</scope>
    <source>
        <strain evidence="2 3">TH11417</strain>
    </source>
</reference>
<evidence type="ECO:0000313" key="2">
    <source>
        <dbReference type="EMBL" id="AUW97304.1"/>
    </source>
</evidence>
<evidence type="ECO:0000313" key="3">
    <source>
        <dbReference type="Proteomes" id="UP000238956"/>
    </source>
</evidence>
<sequence>MKKVACLLYPNYSLYEITTLTSTLVLHYGVKIDYIASKNQVVVSEDGLDTLPTKLIDDVNLDDYSCIILPGMIDFKEALYDDRLITFLKTLKNSSLLIAAISSAPLLLAKAGLLEDVCYTGGIWQNFFNYFDFLKIDNFKAHPVTKDKNIVTAIGFAHQEFARVVLEELHLVSDASGFFREKDSYQKSDIIFTLSEIEFAEFKEDFEKNV</sequence>
<dbReference type="InterPro" id="IPR002818">
    <property type="entry name" value="DJ-1/PfpI"/>
</dbReference>
<dbReference type="InterPro" id="IPR029062">
    <property type="entry name" value="Class_I_gatase-like"/>
</dbReference>
<accession>A0A2L0D6K0</accession>
<dbReference type="EMBL" id="CP025536">
    <property type="protein sequence ID" value="AUW97304.1"/>
    <property type="molecule type" value="Genomic_DNA"/>
</dbReference>
<gene>
    <name evidence="2" type="ORF">C0J00_09425</name>
</gene>
<dbReference type="Pfam" id="PF01965">
    <property type="entry name" value="DJ-1_PfpI"/>
    <property type="match status" value="1"/>
</dbReference>
<dbReference type="OrthoDB" id="9800516at2"/>
<protein>
    <submittedName>
        <fullName evidence="2">4-methyl-5(B-hydroxyethyl)-thiazole monophosphate biosynthesis protein</fullName>
    </submittedName>
</protein>
<dbReference type="Proteomes" id="UP000238956">
    <property type="component" value="Chromosome"/>
</dbReference>
<evidence type="ECO:0000259" key="1">
    <source>
        <dbReference type="Pfam" id="PF01965"/>
    </source>
</evidence>
<dbReference type="AlphaFoldDB" id="A0A2L0D6K0"/>
<keyword evidence="3" id="KW-1185">Reference proteome</keyword>
<dbReference type="GeneID" id="98394125"/>
<name>A0A2L0D6K0_9STRE</name>
<feature type="domain" description="DJ-1/PfpI" evidence="1">
    <location>
        <begin position="2"/>
        <end position="167"/>
    </location>
</feature>
<dbReference type="SUPFAM" id="SSF52317">
    <property type="entry name" value="Class I glutamine amidotransferase-like"/>
    <property type="match status" value="1"/>
</dbReference>
<dbReference type="Gene3D" id="3.40.50.880">
    <property type="match status" value="1"/>
</dbReference>
<dbReference type="PANTHER" id="PTHR48094">
    <property type="entry name" value="PROTEIN/NUCLEIC ACID DEGLYCASE DJ-1-RELATED"/>
    <property type="match status" value="1"/>
</dbReference>
<organism evidence="2 3">
    <name type="scientific">Streptococcus pluranimalium</name>
    <dbReference type="NCBI Taxonomy" id="82348"/>
    <lineage>
        <taxon>Bacteria</taxon>
        <taxon>Bacillati</taxon>
        <taxon>Bacillota</taxon>
        <taxon>Bacilli</taxon>
        <taxon>Lactobacillales</taxon>
        <taxon>Streptococcaceae</taxon>
        <taxon>Streptococcus</taxon>
    </lineage>
</organism>
<dbReference type="InterPro" id="IPR050325">
    <property type="entry name" value="Prot/Nucl_acid_deglycase"/>
</dbReference>
<dbReference type="PANTHER" id="PTHR48094:SF12">
    <property type="entry name" value="PARKINSON DISEASE PROTEIN 7 HOMOLOG"/>
    <property type="match status" value="1"/>
</dbReference>
<dbReference type="GO" id="GO:0005737">
    <property type="term" value="C:cytoplasm"/>
    <property type="evidence" value="ECO:0007669"/>
    <property type="project" value="TreeGrafter"/>
</dbReference>
<reference evidence="2 3" key="2">
    <citation type="submission" date="2018-02" db="EMBL/GenBank/DDBJ databases">
        <title>Whole genome sequencing analysis of Streptococcus pluranimalium isolated from cattle infected mastitis in China.</title>
        <authorList>
            <person name="Zhang J.-R."/>
            <person name="Hu G.-Z."/>
        </authorList>
    </citation>
    <scope>NUCLEOTIDE SEQUENCE [LARGE SCALE GENOMIC DNA]</scope>
    <source>
        <strain evidence="2 3">TH11417</strain>
    </source>
</reference>
<dbReference type="KEGG" id="splr:C0J00_09425"/>
<proteinExistence type="predicted"/>